<reference evidence="2" key="1">
    <citation type="submission" date="2021-06" db="EMBL/GenBank/DDBJ databases">
        <authorList>
            <person name="Hodson N. C."/>
            <person name="Mongue J. A."/>
            <person name="Jaron S. K."/>
        </authorList>
    </citation>
    <scope>NUCLEOTIDE SEQUENCE</scope>
</reference>
<evidence type="ECO:0000313" key="2">
    <source>
        <dbReference type="EMBL" id="CAG7701488.1"/>
    </source>
</evidence>
<accession>A0A8J2JDS6</accession>
<keyword evidence="3" id="KW-1185">Reference proteome</keyword>
<dbReference type="Proteomes" id="UP000708208">
    <property type="component" value="Unassembled WGS sequence"/>
</dbReference>
<dbReference type="EMBL" id="CAJVCH010027045">
    <property type="protein sequence ID" value="CAG7701488.1"/>
    <property type="molecule type" value="Genomic_DNA"/>
</dbReference>
<feature type="compositionally biased region" description="Polar residues" evidence="1">
    <location>
        <begin position="115"/>
        <end position="125"/>
    </location>
</feature>
<evidence type="ECO:0000256" key="1">
    <source>
        <dbReference type="SAM" id="MobiDB-lite"/>
    </source>
</evidence>
<organism evidence="2 3">
    <name type="scientific">Allacma fusca</name>
    <dbReference type="NCBI Taxonomy" id="39272"/>
    <lineage>
        <taxon>Eukaryota</taxon>
        <taxon>Metazoa</taxon>
        <taxon>Ecdysozoa</taxon>
        <taxon>Arthropoda</taxon>
        <taxon>Hexapoda</taxon>
        <taxon>Collembola</taxon>
        <taxon>Symphypleona</taxon>
        <taxon>Sminthuridae</taxon>
        <taxon>Allacma</taxon>
    </lineage>
</organism>
<sequence length="156" mass="17326">GDGVGPTLLLSQRNNELLNNAPTKIIVTSPPTEEVRSVTSAGSVKNTNNGFHIPFIKVKSNDRKSSANRVGPTEKVIYSNENSPATTSPVQKVFVWSKSNYDFEQIDREKDGRRNSFSRPKTPNSPLGLFHNFQARSHSPPGQPVYNGRRHSVLHF</sequence>
<proteinExistence type="predicted"/>
<feature type="region of interest" description="Disordered" evidence="1">
    <location>
        <begin position="61"/>
        <end position="88"/>
    </location>
</feature>
<dbReference type="AlphaFoldDB" id="A0A8J2JDS6"/>
<gene>
    <name evidence="2" type="ORF">AFUS01_LOCUS4339</name>
</gene>
<feature type="non-terminal residue" evidence="2">
    <location>
        <position position="1"/>
    </location>
</feature>
<feature type="region of interest" description="Disordered" evidence="1">
    <location>
        <begin position="106"/>
        <end position="128"/>
    </location>
</feature>
<name>A0A8J2JDS6_9HEXA</name>
<protein>
    <submittedName>
        <fullName evidence="2">Uncharacterized protein</fullName>
    </submittedName>
</protein>
<evidence type="ECO:0000313" key="3">
    <source>
        <dbReference type="Proteomes" id="UP000708208"/>
    </source>
</evidence>
<comment type="caution">
    <text evidence="2">The sequence shown here is derived from an EMBL/GenBank/DDBJ whole genome shotgun (WGS) entry which is preliminary data.</text>
</comment>
<feature type="compositionally biased region" description="Polar residues" evidence="1">
    <location>
        <begin position="79"/>
        <end position="88"/>
    </location>
</feature>